<dbReference type="InterPro" id="IPR035441">
    <property type="entry name" value="TFIIS/LEDGF_dom_sf"/>
</dbReference>
<sequence length="377" mass="41025">MRRAESPNPVCSSARTRSTLARIASADPTRPHPPSAAATMADEQSGLPLRRWRPFFGAFEAIDGVIEACGYPRAEYRDVRGEIVVLLRGATDDGVAEQLCAVLDDVMVESLKTLLVAPVPHDLLASTELARTVGALGSHGSSRIRSLARDVVRGWRVAVEASFATAVAVKKKLDNLSADQIPLPRAAVDKVHVPSAKMLPAAAEVHNKKPDIPPAKMISTATAAEAHNKRPHVPPAKTLAAAVAEVHNKRPQVPPAKMLSTAEEHKKQHYVPPTKTLPTTSILSNQQKNMSETKKPVVAESEKIEATKRKLRESYQEADGVKRRRSIQTIKEEEGKLLEQKQCKNHASHRMERGPVGCRTRTSSGVSRSRPPPSHVL</sequence>
<dbReference type="AlphaFoldDB" id="C0PNV9"/>
<accession>C0PNV9</accession>
<feature type="compositionally biased region" description="Basic and acidic residues" evidence="2">
    <location>
        <begin position="307"/>
        <end position="321"/>
    </location>
</feature>
<dbReference type="OrthoDB" id="696629at2759"/>
<evidence type="ECO:0000256" key="2">
    <source>
        <dbReference type="SAM" id="MobiDB-lite"/>
    </source>
</evidence>
<feature type="compositionally biased region" description="Basic and acidic residues" evidence="2">
    <location>
        <begin position="330"/>
        <end position="342"/>
    </location>
</feature>
<evidence type="ECO:0000256" key="1">
    <source>
        <dbReference type="PROSITE-ProRule" id="PRU00649"/>
    </source>
</evidence>
<feature type="region of interest" description="Disordered" evidence="2">
    <location>
        <begin position="22"/>
        <end position="43"/>
    </location>
</feature>
<dbReference type="GeneID" id="118472211"/>
<feature type="domain" description="TFIIS N-terminal" evidence="3">
    <location>
        <begin position="85"/>
        <end position="162"/>
    </location>
</feature>
<dbReference type="RefSeq" id="XP_035815912.1">
    <property type="nucleotide sequence ID" value="XM_035960019.1"/>
</dbReference>
<name>C0PNV9_MAIZE</name>
<dbReference type="SUPFAM" id="SSF47676">
    <property type="entry name" value="Conserved domain common to transcription factors TFIIS, elongin A, CRSP70"/>
    <property type="match status" value="1"/>
</dbReference>
<dbReference type="PANTHER" id="PTHR47853">
    <property type="entry name" value="EXPRESSED PROTEIN"/>
    <property type="match status" value="1"/>
</dbReference>
<feature type="compositionally biased region" description="Low complexity" evidence="2">
    <location>
        <begin position="359"/>
        <end position="369"/>
    </location>
</feature>
<dbReference type="GO" id="GO:0005634">
    <property type="term" value="C:nucleus"/>
    <property type="evidence" value="ECO:0007669"/>
    <property type="project" value="UniProtKB-SubCell"/>
</dbReference>
<proteinExistence type="evidence at transcript level"/>
<dbReference type="Pfam" id="PF08711">
    <property type="entry name" value="Med26"/>
    <property type="match status" value="1"/>
</dbReference>
<dbReference type="KEGG" id="zma:118472211"/>
<protein>
    <recommendedName>
        <fullName evidence="3">TFIIS N-terminal domain-containing protein</fullName>
    </recommendedName>
</protein>
<keyword evidence="1" id="KW-0539">Nucleus</keyword>
<comment type="subcellular location">
    <subcellularLocation>
        <location evidence="1">Nucleus</location>
    </subcellularLocation>
</comment>
<dbReference type="PANTHER" id="PTHR47853:SF4">
    <property type="entry name" value="TFIIS N-TERMINAL DOMAIN-CONTAINING PROTEIN"/>
    <property type="match status" value="1"/>
</dbReference>
<dbReference type="Gene3D" id="1.20.930.10">
    <property type="entry name" value="Conserved domain common to transcription factors TFIIS, elongin A, CRSP70"/>
    <property type="match status" value="1"/>
</dbReference>
<organism evidence="4">
    <name type="scientific">Zea mays</name>
    <name type="common">Maize</name>
    <dbReference type="NCBI Taxonomy" id="4577"/>
    <lineage>
        <taxon>Eukaryota</taxon>
        <taxon>Viridiplantae</taxon>
        <taxon>Streptophyta</taxon>
        <taxon>Embryophyta</taxon>
        <taxon>Tracheophyta</taxon>
        <taxon>Spermatophyta</taxon>
        <taxon>Magnoliopsida</taxon>
        <taxon>Liliopsida</taxon>
        <taxon>Poales</taxon>
        <taxon>Poaceae</taxon>
        <taxon>PACMAD clade</taxon>
        <taxon>Panicoideae</taxon>
        <taxon>Andropogonodae</taxon>
        <taxon>Andropogoneae</taxon>
        <taxon>Tripsacinae</taxon>
        <taxon>Zea</taxon>
    </lineage>
</organism>
<reference evidence="4" key="1">
    <citation type="journal article" date="2009" name="PLoS Genet.">
        <title>Sequencing, mapping, and analysis of 27,455 maize full-length cDNAs.</title>
        <authorList>
            <person name="Soderlund C."/>
            <person name="Descour A."/>
            <person name="Kudrna D."/>
            <person name="Bomhoff M."/>
            <person name="Boyd L."/>
            <person name="Currie J."/>
            <person name="Angelova A."/>
            <person name="Collura K."/>
            <person name="Wissotski M."/>
            <person name="Ashley E."/>
            <person name="Morrow D."/>
            <person name="Fernandes J."/>
            <person name="Walbot V."/>
            <person name="Yu Y."/>
        </authorList>
    </citation>
    <scope>NUCLEOTIDE SEQUENCE</scope>
    <source>
        <strain evidence="4">B73</strain>
    </source>
</reference>
<feature type="region of interest" description="Disordered" evidence="2">
    <location>
        <begin position="307"/>
        <end position="377"/>
    </location>
</feature>
<dbReference type="PROSITE" id="PS51319">
    <property type="entry name" value="TFIIS_N"/>
    <property type="match status" value="1"/>
</dbReference>
<evidence type="ECO:0000313" key="4">
    <source>
        <dbReference type="EMBL" id="ACN36875.1"/>
    </source>
</evidence>
<dbReference type="InterPro" id="IPR017923">
    <property type="entry name" value="TFIIS_N"/>
</dbReference>
<dbReference type="EMBL" id="BT069978">
    <property type="protein sequence ID" value="ACN36875.1"/>
    <property type="molecule type" value="mRNA"/>
</dbReference>
<evidence type="ECO:0000259" key="3">
    <source>
        <dbReference type="PROSITE" id="PS51319"/>
    </source>
</evidence>